<accession>A0AAD1KM63</accession>
<reference evidence="3" key="1">
    <citation type="submission" date="2021-06" db="EMBL/GenBank/DDBJ databases">
        <title>Genome sequence of Cutibacterium modestum strain KB17-24694.</title>
        <authorList>
            <person name="Dekio I."/>
            <person name="Asahina A."/>
            <person name="Nishida M."/>
        </authorList>
    </citation>
    <scope>NUCLEOTIDE SEQUENCE</scope>
    <source>
        <strain evidence="3">KB17-24694</strain>
    </source>
</reference>
<keyword evidence="2" id="KW-0812">Transmembrane</keyword>
<organism evidence="3 4">
    <name type="scientific">Cutibacterium modestum</name>
    <dbReference type="NCBI Taxonomy" id="2559073"/>
    <lineage>
        <taxon>Bacteria</taxon>
        <taxon>Bacillati</taxon>
        <taxon>Actinomycetota</taxon>
        <taxon>Actinomycetes</taxon>
        <taxon>Propionibacteriales</taxon>
        <taxon>Propionibacteriaceae</taxon>
        <taxon>Cutibacterium</taxon>
    </lineage>
</organism>
<evidence type="ECO:0000313" key="3">
    <source>
        <dbReference type="EMBL" id="BCY24139.1"/>
    </source>
</evidence>
<dbReference type="EMBL" id="AP024747">
    <property type="protein sequence ID" value="BCY24139.1"/>
    <property type="molecule type" value="Genomic_DNA"/>
</dbReference>
<gene>
    <name evidence="3" type="ORF">KB1_01290</name>
</gene>
<feature type="transmembrane region" description="Helical" evidence="2">
    <location>
        <begin position="64"/>
        <end position="85"/>
    </location>
</feature>
<feature type="region of interest" description="Disordered" evidence="1">
    <location>
        <begin position="492"/>
        <end position="515"/>
    </location>
</feature>
<feature type="transmembrane region" description="Helical" evidence="2">
    <location>
        <begin position="257"/>
        <end position="285"/>
    </location>
</feature>
<name>A0AAD1KM63_9ACTN</name>
<protein>
    <submittedName>
        <fullName evidence="3">Membrane protein</fullName>
    </submittedName>
</protein>
<keyword evidence="2" id="KW-0472">Membrane</keyword>
<dbReference type="Proteomes" id="UP000825072">
    <property type="component" value="Chromosome 1"/>
</dbReference>
<sequence length="515" mass="56309">MTIPDPNDDALAAGRRVDVYPNDGSTGYVARRALDAPRGSWVSQLGLDRRIGGRMGRHAWPRGIFFDPGPWAIMSAIVVWLLTIYRVTPCVQYNVTKIVDPYQRQCYSDIPTIYRSSGMGHGGSLFANPGIAQTPLITVFMAFCRRMVWAFGAEVSPKATDQQVLDAANAYWGVAQVVLFVAFLAVVISVMLLGRGSDTNLPVDDKDHPTQARRRSWDVFWVVLCPVVYLAGLIDFSMVPVALATTSMLAWARRRPWLAGILMGLACAGSLQAAVVAFAVLVCCLRATRLPELGRCLLSGFLVLMVCHLIAACLSLTTWWTYLRSAFWSGTGLGTIWYVIQDSSGGTIPGVGWITGTLTVGGLLGLAWLSMTVPRRPRIAQVACVALLILFITNKVYSPQWILLLVPLAALARPDLRDWAVLMVGECFYSLAVWAHLGGLSLPGGSDADVVYWASIVLRLACEMWFAWGVVDDIRRPWNDVVRVRYTDDPTGGVLDHAPDPAPEPVEGARAEAAR</sequence>
<proteinExistence type="predicted"/>
<feature type="transmembrane region" description="Helical" evidence="2">
    <location>
        <begin position="352"/>
        <end position="373"/>
    </location>
</feature>
<feature type="transmembrane region" description="Helical" evidence="2">
    <location>
        <begin position="419"/>
        <end position="438"/>
    </location>
</feature>
<feature type="transmembrane region" description="Helical" evidence="2">
    <location>
        <begin position="219"/>
        <end position="245"/>
    </location>
</feature>
<dbReference type="PIRSF" id="PIRSF010361">
    <property type="entry name" value="UCP010361"/>
    <property type="match status" value="1"/>
</dbReference>
<evidence type="ECO:0000256" key="1">
    <source>
        <dbReference type="SAM" id="MobiDB-lite"/>
    </source>
</evidence>
<dbReference type="InterPro" id="IPR016570">
    <property type="entry name" value="UCP010361"/>
</dbReference>
<feature type="transmembrane region" description="Helical" evidence="2">
    <location>
        <begin position="379"/>
        <end position="398"/>
    </location>
</feature>
<feature type="transmembrane region" description="Helical" evidence="2">
    <location>
        <begin position="170"/>
        <end position="193"/>
    </location>
</feature>
<evidence type="ECO:0000313" key="4">
    <source>
        <dbReference type="Proteomes" id="UP000825072"/>
    </source>
</evidence>
<dbReference type="AlphaFoldDB" id="A0AAD1KM63"/>
<evidence type="ECO:0000256" key="2">
    <source>
        <dbReference type="SAM" id="Phobius"/>
    </source>
</evidence>
<feature type="transmembrane region" description="Helical" evidence="2">
    <location>
        <begin position="297"/>
        <end position="317"/>
    </location>
</feature>
<keyword evidence="2" id="KW-1133">Transmembrane helix</keyword>